<gene>
    <name evidence="3" type="ORF">BKA67DRAFT_665080</name>
</gene>
<name>A0A9P8RK04_9PEZI</name>
<dbReference type="GO" id="GO:0005524">
    <property type="term" value="F:ATP binding"/>
    <property type="evidence" value="ECO:0007669"/>
    <property type="project" value="InterPro"/>
</dbReference>
<feature type="domain" description="Protein kinase" evidence="2">
    <location>
        <begin position="84"/>
        <end position="505"/>
    </location>
</feature>
<reference evidence="3" key="1">
    <citation type="journal article" date="2021" name="Nat. Commun.">
        <title>Genetic determinants of endophytism in the Arabidopsis root mycobiome.</title>
        <authorList>
            <person name="Mesny F."/>
            <person name="Miyauchi S."/>
            <person name="Thiergart T."/>
            <person name="Pickel B."/>
            <person name="Atanasova L."/>
            <person name="Karlsson M."/>
            <person name="Huettel B."/>
            <person name="Barry K.W."/>
            <person name="Haridas S."/>
            <person name="Chen C."/>
            <person name="Bauer D."/>
            <person name="Andreopoulos W."/>
            <person name="Pangilinan J."/>
            <person name="LaButti K."/>
            <person name="Riley R."/>
            <person name="Lipzen A."/>
            <person name="Clum A."/>
            <person name="Drula E."/>
            <person name="Henrissat B."/>
            <person name="Kohler A."/>
            <person name="Grigoriev I.V."/>
            <person name="Martin F.M."/>
            <person name="Hacquard S."/>
        </authorList>
    </citation>
    <scope>NUCLEOTIDE SEQUENCE</scope>
    <source>
        <strain evidence="3">MPI-SDFR-AT-0073</strain>
    </source>
</reference>
<dbReference type="PROSITE" id="PS50011">
    <property type="entry name" value="PROTEIN_KINASE_DOM"/>
    <property type="match status" value="1"/>
</dbReference>
<sequence>MFFNKFDIFYETISPEGQAESCLLDYDQRRDIHLIGPETLIGQGDGTDGDLLESYLPLMSADIKTIVLDDDGRLLTATTRRPPLDKNPFTGHGPFLATIRRPRVAISPFCDWPTVYHSQLTELDRLEGGVDLVSHLGFPGRRFVYKYGLTDKCMEWLWDELTVLTQIPSHPNILPLHRVVVTDAEERVLGMTTEYVEGSDLMHNRERPFKLKWLQQLTDTLDFLHLEVGIVQGDVQLKNLLVDSKTDRLVLFDFGQSRPATDGSIQHELDEVNWVIYDIVTEDRTLFVRQFLEQSWEGLKHINEMTEWPAKGKLDCDQAALREHFRAWAKRRKELGTLEPKSLISFGKGGPRRLCTPEPREEWDDSWDGVNGIPPFREFVPPPHAIDWQRPPYHEAYPGRVQEDATRGIPAGIDCKDDGDDELADSHTPTLLKNAPTSIIGPISNRSKNDIVEIPHDPELQYSETIAQMRETDHESNNVSSVAVAKASGRPDSTRSTGHDTHPATGSQAALFSSSSPVGALFEKASGSERSQGLNQTVQHSRDQSSHPKDDATIIGPKPSSDESTNTSSLLNKNVAEAPLDGDASEVLDSNTTKPALAPSGHHSPLLDNTQSTRRDGDDADHKDPHEDQRVHLESIAETTSASNTSKMSDTSTSASEKPPVKKARKPLPSPPIPSSTPISRTKAPETQSSRNKPSRRKPAELGLQLEADDTNHFKKSKITQTLPRAKEKVLSAIPSHTTDQHKRGREDENQLGFDDNETRPLKQSKICKVDPKPPKTKPALKTKGRLLKTSEPRVQERPSKSTSSHTTTQSAVEYSSSGEE</sequence>
<feature type="compositionally biased region" description="Basic and acidic residues" evidence="1">
    <location>
        <begin position="540"/>
        <end position="552"/>
    </location>
</feature>
<feature type="compositionally biased region" description="Polar residues" evidence="1">
    <location>
        <begin position="562"/>
        <end position="572"/>
    </location>
</feature>
<feature type="compositionally biased region" description="Polar residues" evidence="1">
    <location>
        <begin position="637"/>
        <end position="656"/>
    </location>
</feature>
<dbReference type="GO" id="GO:0004672">
    <property type="term" value="F:protein kinase activity"/>
    <property type="evidence" value="ECO:0007669"/>
    <property type="project" value="InterPro"/>
</dbReference>
<feature type="compositionally biased region" description="Low complexity" evidence="1">
    <location>
        <begin position="801"/>
        <end position="811"/>
    </location>
</feature>
<feature type="compositionally biased region" description="Polar residues" evidence="1">
    <location>
        <begin position="528"/>
        <end position="539"/>
    </location>
</feature>
<comment type="caution">
    <text evidence="3">The sequence shown here is derived from an EMBL/GenBank/DDBJ whole genome shotgun (WGS) entry which is preliminary data.</text>
</comment>
<feature type="compositionally biased region" description="Polar residues" evidence="1">
    <location>
        <begin position="504"/>
        <end position="517"/>
    </location>
</feature>
<dbReference type="InterPro" id="IPR011009">
    <property type="entry name" value="Kinase-like_dom_sf"/>
</dbReference>
<dbReference type="SUPFAM" id="SSF56112">
    <property type="entry name" value="Protein kinase-like (PK-like)"/>
    <property type="match status" value="1"/>
</dbReference>
<dbReference type="AlphaFoldDB" id="A0A9P8RK04"/>
<dbReference type="RefSeq" id="XP_045951184.1">
    <property type="nucleotide sequence ID" value="XM_046108496.1"/>
</dbReference>
<protein>
    <recommendedName>
        <fullName evidence="2">Protein kinase domain-containing protein</fullName>
    </recommendedName>
</protein>
<evidence type="ECO:0000313" key="3">
    <source>
        <dbReference type="EMBL" id="KAH6643254.1"/>
    </source>
</evidence>
<dbReference type="InterPro" id="IPR001245">
    <property type="entry name" value="Ser-Thr/Tyr_kinase_cat_dom"/>
</dbReference>
<keyword evidence="4" id="KW-1185">Reference proteome</keyword>
<dbReference type="Proteomes" id="UP000758603">
    <property type="component" value="Unassembled WGS sequence"/>
</dbReference>
<feature type="region of interest" description="Disordered" evidence="1">
    <location>
        <begin position="471"/>
        <end position="821"/>
    </location>
</feature>
<feature type="compositionally biased region" description="Basic and acidic residues" evidence="1">
    <location>
        <begin position="739"/>
        <end position="749"/>
    </location>
</feature>
<dbReference type="GeneID" id="70137387"/>
<feature type="compositionally biased region" description="Polar residues" evidence="1">
    <location>
        <begin position="812"/>
        <end position="821"/>
    </location>
</feature>
<proteinExistence type="predicted"/>
<dbReference type="InterPro" id="IPR000719">
    <property type="entry name" value="Prot_kinase_dom"/>
</dbReference>
<dbReference type="OrthoDB" id="4062651at2759"/>
<evidence type="ECO:0000256" key="1">
    <source>
        <dbReference type="SAM" id="MobiDB-lite"/>
    </source>
</evidence>
<evidence type="ECO:0000313" key="4">
    <source>
        <dbReference type="Proteomes" id="UP000758603"/>
    </source>
</evidence>
<dbReference type="Gene3D" id="1.10.510.10">
    <property type="entry name" value="Transferase(Phosphotransferase) domain 1"/>
    <property type="match status" value="1"/>
</dbReference>
<accession>A0A9P8RK04</accession>
<dbReference type="Pfam" id="PF07714">
    <property type="entry name" value="PK_Tyr_Ser-Thr"/>
    <property type="match status" value="1"/>
</dbReference>
<feature type="compositionally biased region" description="Basic and acidic residues" evidence="1">
    <location>
        <begin position="613"/>
        <end position="635"/>
    </location>
</feature>
<organism evidence="3 4">
    <name type="scientific">Truncatella angustata</name>
    <dbReference type="NCBI Taxonomy" id="152316"/>
    <lineage>
        <taxon>Eukaryota</taxon>
        <taxon>Fungi</taxon>
        <taxon>Dikarya</taxon>
        <taxon>Ascomycota</taxon>
        <taxon>Pezizomycotina</taxon>
        <taxon>Sordariomycetes</taxon>
        <taxon>Xylariomycetidae</taxon>
        <taxon>Amphisphaeriales</taxon>
        <taxon>Sporocadaceae</taxon>
        <taxon>Truncatella</taxon>
    </lineage>
</organism>
<evidence type="ECO:0000259" key="2">
    <source>
        <dbReference type="PROSITE" id="PS50011"/>
    </source>
</evidence>
<dbReference type="EMBL" id="JAGPXC010000013">
    <property type="protein sequence ID" value="KAH6643254.1"/>
    <property type="molecule type" value="Genomic_DNA"/>
</dbReference>
<feature type="compositionally biased region" description="Basic and acidic residues" evidence="1">
    <location>
        <begin position="789"/>
        <end position="800"/>
    </location>
</feature>
<feature type="compositionally biased region" description="Basic residues" evidence="1">
    <location>
        <begin position="775"/>
        <end position="787"/>
    </location>
</feature>